<sequence length="443" mass="48445">MGYISYFNVVKSKDFISSPYNRRSDTLAKRVTRGKILDKRGKVLAQTTTSADGSETREYPYGREFAHVVGYTAKGKYGLESRMNSELLSSNAFFLEKLTNEFQDKKNPGDNVVTTLDVKLQRAAYDALGDRKGAVVAMDPKTGKVLAMVSKPDFNPETVEDKWQTLNTDSSARLLNRATQGQYPPGSTFKVVTALEYLREHGNPDDYSYVCQGQIEAGSNTIHCFGGKVHGQVSFRDSLAYSCNTSFSNIGQGLKIPDFKKTTKKLLFDSKLPGNISYKESHFALSDQAGIAERMMTAIGQGKTQVSPYHMALITSAIANGGTLMKPYLVDSVTNYKGAVISSTKPEKYAELMTAKEASMLKDYMSSVTKYGTAASAMSGTSYTTAGKTGTAEYSSDKNKDHSWFIGMSNVDDPDLVVSVVIEAADGNAKAVNVARKVFDAYY</sequence>
<protein>
    <recommendedName>
        <fullName evidence="2 6">Beta-lactamase</fullName>
        <ecNumber evidence="2 6">3.5.2.6</ecNumber>
    </recommendedName>
</protein>
<dbReference type="Proteomes" id="UP000647235">
    <property type="component" value="Unassembled WGS sequence"/>
</dbReference>
<dbReference type="InterPro" id="IPR002137">
    <property type="entry name" value="Beta-lactam_class-D_AS"/>
</dbReference>
<comment type="similarity">
    <text evidence="1 6">Belongs to the class-D beta-lactamase family.</text>
</comment>
<dbReference type="InterPro" id="IPR001460">
    <property type="entry name" value="PCN-bd_Tpept"/>
</dbReference>
<dbReference type="InterPro" id="IPR050515">
    <property type="entry name" value="Beta-lactam/transpept"/>
</dbReference>
<evidence type="ECO:0000256" key="1">
    <source>
        <dbReference type="ARBA" id="ARBA00007898"/>
    </source>
</evidence>
<proteinExistence type="inferred from homology"/>
<name>A0ABR7EQS8_9FIRM</name>
<evidence type="ECO:0000313" key="9">
    <source>
        <dbReference type="EMBL" id="MBC5663706.1"/>
    </source>
</evidence>
<keyword evidence="3" id="KW-0732">Signal</keyword>
<evidence type="ECO:0000259" key="7">
    <source>
        <dbReference type="Pfam" id="PF00905"/>
    </source>
</evidence>
<evidence type="ECO:0000256" key="3">
    <source>
        <dbReference type="ARBA" id="ARBA00022729"/>
    </source>
</evidence>
<evidence type="ECO:0000259" key="8">
    <source>
        <dbReference type="Pfam" id="PF21922"/>
    </source>
</evidence>
<keyword evidence="5 6" id="KW-0046">Antibiotic resistance</keyword>
<dbReference type="EMBL" id="JACOOY010000001">
    <property type="protein sequence ID" value="MBC5663706.1"/>
    <property type="molecule type" value="Genomic_DNA"/>
</dbReference>
<dbReference type="Gene3D" id="3.40.710.10">
    <property type="entry name" value="DD-peptidase/beta-lactamase superfamily"/>
    <property type="match status" value="1"/>
</dbReference>
<evidence type="ECO:0000256" key="6">
    <source>
        <dbReference type="RuleBase" id="RU361140"/>
    </source>
</evidence>
<evidence type="ECO:0000256" key="4">
    <source>
        <dbReference type="ARBA" id="ARBA00022801"/>
    </source>
</evidence>
<dbReference type="Pfam" id="PF21922">
    <property type="entry name" value="PBP_dimer_2"/>
    <property type="match status" value="1"/>
</dbReference>
<evidence type="ECO:0000313" key="10">
    <source>
        <dbReference type="Proteomes" id="UP000647235"/>
    </source>
</evidence>
<dbReference type="InterPro" id="IPR012338">
    <property type="entry name" value="Beta-lactam/transpept-like"/>
</dbReference>
<feature type="domain" description="Penicillin-binding protein transpeptidase" evidence="7">
    <location>
        <begin position="133"/>
        <end position="439"/>
    </location>
</feature>
<comment type="catalytic activity">
    <reaction evidence="6">
        <text>a beta-lactam + H2O = a substituted beta-amino acid</text>
        <dbReference type="Rhea" id="RHEA:20401"/>
        <dbReference type="ChEBI" id="CHEBI:15377"/>
        <dbReference type="ChEBI" id="CHEBI:35627"/>
        <dbReference type="ChEBI" id="CHEBI:140347"/>
        <dbReference type="EC" id="3.5.2.6"/>
    </reaction>
</comment>
<dbReference type="Gene3D" id="3.90.1310.10">
    <property type="entry name" value="Penicillin-binding protein 2a (Domain 2)"/>
    <property type="match status" value="1"/>
</dbReference>
<dbReference type="PANTHER" id="PTHR30627:SF24">
    <property type="entry name" value="PENICILLIN-BINDING PROTEIN 4B"/>
    <property type="match status" value="1"/>
</dbReference>
<dbReference type="PROSITE" id="PS00337">
    <property type="entry name" value="BETA_LACTAMASE_D"/>
    <property type="match status" value="1"/>
</dbReference>
<accession>A0ABR7EQS8</accession>
<dbReference type="InterPro" id="IPR054120">
    <property type="entry name" value="PBPA_dimer"/>
</dbReference>
<dbReference type="RefSeq" id="WP_186855282.1">
    <property type="nucleotide sequence ID" value="NZ_JACOOY010000001.1"/>
</dbReference>
<evidence type="ECO:0000256" key="5">
    <source>
        <dbReference type="ARBA" id="ARBA00023251"/>
    </source>
</evidence>
<comment type="caution">
    <text evidence="9">The sequence shown here is derived from an EMBL/GenBank/DDBJ whole genome shotgun (WGS) entry which is preliminary data.</text>
</comment>
<organism evidence="9 10">
    <name type="scientific">Dorea hominis</name>
    <dbReference type="NCBI Taxonomy" id="2763040"/>
    <lineage>
        <taxon>Bacteria</taxon>
        <taxon>Bacillati</taxon>
        <taxon>Bacillota</taxon>
        <taxon>Clostridia</taxon>
        <taxon>Lachnospirales</taxon>
        <taxon>Lachnospiraceae</taxon>
        <taxon>Dorea</taxon>
    </lineage>
</organism>
<feature type="domain" description="Penicillin binding protein A dimerisation" evidence="8">
    <location>
        <begin position="33"/>
        <end position="112"/>
    </location>
</feature>
<keyword evidence="10" id="KW-1185">Reference proteome</keyword>
<gene>
    <name evidence="9" type="ORF">H8S07_00170</name>
</gene>
<dbReference type="SUPFAM" id="SSF56601">
    <property type="entry name" value="beta-lactamase/transpeptidase-like"/>
    <property type="match status" value="1"/>
</dbReference>
<dbReference type="EC" id="3.5.2.6" evidence="2 6"/>
<dbReference type="Pfam" id="PF00905">
    <property type="entry name" value="Transpeptidase"/>
    <property type="match status" value="1"/>
</dbReference>
<dbReference type="PANTHER" id="PTHR30627">
    <property type="entry name" value="PEPTIDOGLYCAN D,D-TRANSPEPTIDASE"/>
    <property type="match status" value="1"/>
</dbReference>
<evidence type="ECO:0000256" key="2">
    <source>
        <dbReference type="ARBA" id="ARBA00012865"/>
    </source>
</evidence>
<reference evidence="9 10" key="1">
    <citation type="submission" date="2020-08" db="EMBL/GenBank/DDBJ databases">
        <title>Genome public.</title>
        <authorList>
            <person name="Liu C."/>
            <person name="Sun Q."/>
        </authorList>
    </citation>
    <scope>NUCLEOTIDE SEQUENCE [LARGE SCALE GENOMIC DNA]</scope>
    <source>
        <strain evidence="9 10">NSJ-36</strain>
    </source>
</reference>
<keyword evidence="4 6" id="KW-0378">Hydrolase</keyword>